<evidence type="ECO:0000256" key="1">
    <source>
        <dbReference type="SAM" id="Phobius"/>
    </source>
</evidence>
<protein>
    <submittedName>
        <fullName evidence="2">Uncharacterized protein</fullName>
    </submittedName>
</protein>
<dbReference type="STRING" id="230819.A0A5C3KWP0"/>
<reference evidence="2 3" key="1">
    <citation type="journal article" date="2019" name="Nat. Ecol. Evol.">
        <title>Megaphylogeny resolves global patterns of mushroom evolution.</title>
        <authorList>
            <person name="Varga T."/>
            <person name="Krizsan K."/>
            <person name="Foldi C."/>
            <person name="Dima B."/>
            <person name="Sanchez-Garcia M."/>
            <person name="Sanchez-Ramirez S."/>
            <person name="Szollosi G.J."/>
            <person name="Szarkandi J.G."/>
            <person name="Papp V."/>
            <person name="Albert L."/>
            <person name="Andreopoulos W."/>
            <person name="Angelini C."/>
            <person name="Antonin V."/>
            <person name="Barry K.W."/>
            <person name="Bougher N.L."/>
            <person name="Buchanan P."/>
            <person name="Buyck B."/>
            <person name="Bense V."/>
            <person name="Catcheside P."/>
            <person name="Chovatia M."/>
            <person name="Cooper J."/>
            <person name="Damon W."/>
            <person name="Desjardin D."/>
            <person name="Finy P."/>
            <person name="Geml J."/>
            <person name="Haridas S."/>
            <person name="Hughes K."/>
            <person name="Justo A."/>
            <person name="Karasinski D."/>
            <person name="Kautmanova I."/>
            <person name="Kiss B."/>
            <person name="Kocsube S."/>
            <person name="Kotiranta H."/>
            <person name="LaButti K.M."/>
            <person name="Lechner B.E."/>
            <person name="Liimatainen K."/>
            <person name="Lipzen A."/>
            <person name="Lukacs Z."/>
            <person name="Mihaltcheva S."/>
            <person name="Morgado L.N."/>
            <person name="Niskanen T."/>
            <person name="Noordeloos M.E."/>
            <person name="Ohm R.A."/>
            <person name="Ortiz-Santana B."/>
            <person name="Ovrebo C."/>
            <person name="Racz N."/>
            <person name="Riley R."/>
            <person name="Savchenko A."/>
            <person name="Shiryaev A."/>
            <person name="Soop K."/>
            <person name="Spirin V."/>
            <person name="Szebenyi C."/>
            <person name="Tomsovsky M."/>
            <person name="Tulloss R.E."/>
            <person name="Uehling J."/>
            <person name="Grigoriev I.V."/>
            <person name="Vagvolgyi C."/>
            <person name="Papp T."/>
            <person name="Martin F.M."/>
            <person name="Miettinen O."/>
            <person name="Hibbett D.S."/>
            <person name="Nagy L.G."/>
        </authorList>
    </citation>
    <scope>NUCLEOTIDE SEQUENCE [LARGE SCALE GENOMIC DNA]</scope>
    <source>
        <strain evidence="2 3">CBS 121175</strain>
    </source>
</reference>
<dbReference type="AlphaFoldDB" id="A0A5C3KWP0"/>
<evidence type="ECO:0000313" key="3">
    <source>
        <dbReference type="Proteomes" id="UP000307440"/>
    </source>
</evidence>
<keyword evidence="1" id="KW-1133">Transmembrane helix</keyword>
<dbReference type="EMBL" id="ML210198">
    <property type="protein sequence ID" value="TFK24600.1"/>
    <property type="molecule type" value="Genomic_DNA"/>
</dbReference>
<dbReference type="OrthoDB" id="3353914at2759"/>
<evidence type="ECO:0000313" key="2">
    <source>
        <dbReference type="EMBL" id="TFK24600.1"/>
    </source>
</evidence>
<keyword evidence="1" id="KW-0472">Membrane</keyword>
<feature type="transmembrane region" description="Helical" evidence="1">
    <location>
        <begin position="1163"/>
        <end position="1185"/>
    </location>
</feature>
<proteinExistence type="predicted"/>
<organism evidence="2 3">
    <name type="scientific">Coprinopsis marcescibilis</name>
    <name type="common">Agaric fungus</name>
    <name type="synonym">Psathyrella marcescibilis</name>
    <dbReference type="NCBI Taxonomy" id="230819"/>
    <lineage>
        <taxon>Eukaryota</taxon>
        <taxon>Fungi</taxon>
        <taxon>Dikarya</taxon>
        <taxon>Basidiomycota</taxon>
        <taxon>Agaricomycotina</taxon>
        <taxon>Agaricomycetes</taxon>
        <taxon>Agaricomycetidae</taxon>
        <taxon>Agaricales</taxon>
        <taxon>Agaricineae</taxon>
        <taxon>Psathyrellaceae</taxon>
        <taxon>Coprinopsis</taxon>
    </lineage>
</organism>
<dbReference type="Proteomes" id="UP000307440">
    <property type="component" value="Unassembled WGS sequence"/>
</dbReference>
<name>A0A5C3KWP0_COPMA</name>
<feature type="transmembrane region" description="Helical" evidence="1">
    <location>
        <begin position="1103"/>
        <end position="1124"/>
    </location>
</feature>
<gene>
    <name evidence="2" type="ORF">FA15DRAFT_669471</name>
</gene>
<keyword evidence="3" id="KW-1185">Reference proteome</keyword>
<accession>A0A5C3KWP0</accession>
<keyword evidence="1" id="KW-0812">Transmembrane</keyword>
<sequence length="1198" mass="131341">MSAPTLRVRTQLQYDYSAQKTHSLGTGAIDADIYQETSLKVYFVDGNDVSSLKRSSRPWVDADPEWIVESTSFPEGKTPKTLHTIIINSNIDVVIVVVEEQEIWMLRSDDNRWKNISKPDVSNKFELVNARPFVDVDDKLVVTVLVRAKDGTETNIYYWQPTNETWTIEKGLDASDLLLAEFIPGPVFGETFIDAKYGYLVCGKDISPAQGKDPGIAIVSGGVTTVPAPHLVAVGDYHSLTYVKLPTFGVPPLVFAVSASGSAYCFSRISRTGTPTYKQTKIFGSFQIKNIQVAIRKNIKGDQRYKIEVCALAEGKQIVHLVSEPFDDASLFDGDNYSYPKWRDFIPVVPTGADAFLLTSLDGFSAMIVSSDRNLAKVVQDERGLTWAYDEINIPSPDFVKKRNAYYVEVSVEDANRTPVIGATFKIGSNDYVDFIVNGHATIITGDSWHQGVTNGFGKITMTIHTYGSLAAPLLKVWVEGMPEDKVANILPTQDIRTKFKTITGQNLRDATNNITGKPLINPSVKLDTLNGVATGLQELMGAFSSDTTLDVPDASSSHPSAVGFHLDGSAARFRSVHGPTTDHIGSDGECHFSLQRVTRDGENHVVYTKLPLDHKYETLDEDKRLDVDWSDISLAIRNTVYNFSSVVVQKVGGVVSIILNFVADGVNRFWQGVVDLARQAFDAATALFAWVGCKFVDLFGWLACLFDVKQIKATAKIFKDQLDGFYNIMGQWIDNVVRPLDGDKTDEFLEKCEAQLVNTFSQAKTKMDGETIGQYDKSGGSSSANGQLDEEMSIIKIFNDLPSTFLWLQNKIIGDTGSPAEVKFDRPLNSIRGLFDTLRSSLSSMYDDETGDFKRAAQAVMDLLYTFADRGTIDGTKLTSLFDAIQGLMSAIIKHVGKLVKCVGDVAKEAIKFFDEILDIDFCKTGLGSIFESIFGESLTLKNAICYLIAIPFTAMHKIITGDYPSETEVAVAEGEEVELQASRSPGVSQLAKKPRSMILWRAILAAIHTVPDTLLDAMALGGPMKARGERWPVIPVVARQILNGLGLIVPIIDWFLTDPRKLIKGTWAQKAAVSVPAFIINMSITWFVVESFKAGPRGSELGMVMLTGSGIVMLSAAVWNLCTTDTPAPLIVGQFVRPLSSTVKAARFFVQKAKNPASVKIGLVVMVVDIVSGYGSAGAWLYAHLNPPSAQLLLEG</sequence>